<organism evidence="2 3">
    <name type="scientific">Caldicoprobacter faecalis</name>
    <dbReference type="NCBI Taxonomy" id="937334"/>
    <lineage>
        <taxon>Bacteria</taxon>
        <taxon>Bacillati</taxon>
        <taxon>Bacillota</taxon>
        <taxon>Clostridia</taxon>
        <taxon>Caldicoprobacterales</taxon>
        <taxon>Caldicoprobacteraceae</taxon>
        <taxon>Caldicoprobacter</taxon>
    </lineage>
</organism>
<feature type="transmembrane region" description="Helical" evidence="1">
    <location>
        <begin position="177"/>
        <end position="195"/>
    </location>
</feature>
<evidence type="ECO:0000256" key="1">
    <source>
        <dbReference type="SAM" id="Phobius"/>
    </source>
</evidence>
<dbReference type="GO" id="GO:0006508">
    <property type="term" value="P:proteolysis"/>
    <property type="evidence" value="ECO:0007669"/>
    <property type="project" value="UniProtKB-KW"/>
</dbReference>
<keyword evidence="3" id="KW-1185">Reference proteome</keyword>
<keyword evidence="2" id="KW-0378">Hydrolase</keyword>
<feature type="transmembrane region" description="Helical" evidence="1">
    <location>
        <begin position="134"/>
        <end position="157"/>
    </location>
</feature>
<keyword evidence="1" id="KW-1133">Transmembrane helix</keyword>
<keyword evidence="2" id="KW-0645">Protease</keyword>
<keyword evidence="1" id="KW-0812">Transmembrane</keyword>
<evidence type="ECO:0000313" key="3">
    <source>
        <dbReference type="Proteomes" id="UP000198577"/>
    </source>
</evidence>
<gene>
    <name evidence="2" type="ORF">SAMN05444406_12727</name>
</gene>
<feature type="transmembrane region" description="Helical" evidence="1">
    <location>
        <begin position="79"/>
        <end position="96"/>
    </location>
</feature>
<dbReference type="EMBL" id="FOXR01000027">
    <property type="protein sequence ID" value="SFQ32224.1"/>
    <property type="molecule type" value="Genomic_DNA"/>
</dbReference>
<dbReference type="GO" id="GO:0008233">
    <property type="term" value="F:peptidase activity"/>
    <property type="evidence" value="ECO:0007669"/>
    <property type="project" value="UniProtKB-KW"/>
</dbReference>
<dbReference type="STRING" id="937334.SAMN05444406_12727"/>
<evidence type="ECO:0000313" key="2">
    <source>
        <dbReference type="EMBL" id="SFQ32224.1"/>
    </source>
</evidence>
<dbReference type="RefSeq" id="WP_092282618.1">
    <property type="nucleotide sequence ID" value="NZ_FOXR01000027.1"/>
</dbReference>
<feature type="transmembrane region" description="Helical" evidence="1">
    <location>
        <begin position="42"/>
        <end position="59"/>
    </location>
</feature>
<feature type="transmembrane region" description="Helical" evidence="1">
    <location>
        <begin position="283"/>
        <end position="306"/>
    </location>
</feature>
<keyword evidence="1" id="KW-0472">Membrane</keyword>
<feature type="transmembrane region" description="Helical" evidence="1">
    <location>
        <begin position="12"/>
        <end position="30"/>
    </location>
</feature>
<reference evidence="2 3" key="1">
    <citation type="submission" date="2016-10" db="EMBL/GenBank/DDBJ databases">
        <authorList>
            <person name="de Groot N.N."/>
        </authorList>
    </citation>
    <scope>NUCLEOTIDE SEQUENCE [LARGE SCALE GENOMIC DNA]</scope>
    <source>
        <strain evidence="2 3">DSM 20678</strain>
    </source>
</reference>
<protein>
    <submittedName>
        <fullName evidence="2">Zn-dependent protease with chaperone function</fullName>
    </submittedName>
</protein>
<accession>A0A1I5XJW9</accession>
<feature type="transmembrane region" description="Helical" evidence="1">
    <location>
        <begin position="312"/>
        <end position="330"/>
    </location>
</feature>
<name>A0A1I5XJW9_9FIRM</name>
<dbReference type="Proteomes" id="UP000198577">
    <property type="component" value="Unassembled WGS sequence"/>
</dbReference>
<sequence length="392" mass="45182">MVSWAELAAWTARTAFISILFSSLNIKILVMPLGNGIIRDDLSRNILYIACALFLNLIYSGKPKFLLDKNGQNIRGKEYYLSSGVLSTLFFLMQGLKVKEVERNLVVLSGLKKVSLCPYGSRLRIENKEPIKKVDYITTIIVILIALVILIISPMAFIELNSYISKILSSMGLPGNFSENLIMIFGMVVLTFYLSPYSIMPWNWQYKASVITTFRKRIENIHSDFIIYVCPMMPFLERRFPLGLAHKNEIYINPLIAENNAILQYIVAHEEGHIRDPYAKIKFLLSPLLFPWTAFIVISSIAYLYFTDKLPLWKVVLIGIAVFSLILLIFRKIKQIQEERAEDYAIKKIGIDNVIRALRELAYGDNALPEYCQNRYRSLIVKHIERLKERHN</sequence>
<dbReference type="OrthoDB" id="1730215at2"/>
<proteinExistence type="predicted"/>
<dbReference type="AlphaFoldDB" id="A0A1I5XJW9"/>